<protein>
    <submittedName>
        <fullName evidence="3">Class B sortase</fullName>
        <ecNumber evidence="3">3.4.22.71</ecNumber>
    </submittedName>
</protein>
<organism evidence="3 4">
    <name type="scientific">Lederbergia graminis</name>
    <dbReference type="NCBI Taxonomy" id="735518"/>
    <lineage>
        <taxon>Bacteria</taxon>
        <taxon>Bacillati</taxon>
        <taxon>Bacillota</taxon>
        <taxon>Bacilli</taxon>
        <taxon>Bacillales</taxon>
        <taxon>Bacillaceae</taxon>
        <taxon>Lederbergia</taxon>
    </lineage>
</organism>
<evidence type="ECO:0000256" key="1">
    <source>
        <dbReference type="ARBA" id="ARBA00022801"/>
    </source>
</evidence>
<dbReference type="SUPFAM" id="SSF63817">
    <property type="entry name" value="Sortase"/>
    <property type="match status" value="1"/>
</dbReference>
<dbReference type="InterPro" id="IPR023365">
    <property type="entry name" value="Sortase_dom-sf"/>
</dbReference>
<dbReference type="Proteomes" id="UP001596147">
    <property type="component" value="Unassembled WGS sequence"/>
</dbReference>
<dbReference type="InterPro" id="IPR005754">
    <property type="entry name" value="Sortase"/>
</dbReference>
<name>A0ABW0LHX3_9BACI</name>
<keyword evidence="2" id="KW-1133">Transmembrane helix</keyword>
<keyword evidence="4" id="KW-1185">Reference proteome</keyword>
<sequence length="279" mass="32903">MKNNKWELKRIIFYLGISLCIGIFIFSIFNIGKYMVASAENKNTNKEIQETFYQHKEPIAHETKEEIILETNQAEEDSLVTREEKDESTVAYKEISQHFEPLLEINEETVGWIKIDNTVIDYPVVQAKDNDYYLDHNFQKEKSSAGALFLDYRNSIDDLDQNTIIYGHHMKDGSMFKGLVKYRNPDFYKANRTITFETLYREMKWEIFAVYITDTDFNYINPNFKDGDEFQGFLQKVEEKSQYELDTSIEYDDKILTLSTCDYDFDDARLVVQAKLIAE</sequence>
<dbReference type="GO" id="GO:0016787">
    <property type="term" value="F:hydrolase activity"/>
    <property type="evidence" value="ECO:0007669"/>
    <property type="project" value="UniProtKB-KW"/>
</dbReference>
<dbReference type="RefSeq" id="WP_382348525.1">
    <property type="nucleotide sequence ID" value="NZ_JBHSMC010000003.1"/>
</dbReference>
<dbReference type="Pfam" id="PF04203">
    <property type="entry name" value="Sortase"/>
    <property type="match status" value="1"/>
</dbReference>
<evidence type="ECO:0000256" key="2">
    <source>
        <dbReference type="SAM" id="Phobius"/>
    </source>
</evidence>
<reference evidence="4" key="1">
    <citation type="journal article" date="2019" name="Int. J. Syst. Evol. Microbiol.">
        <title>The Global Catalogue of Microorganisms (GCM) 10K type strain sequencing project: providing services to taxonomists for standard genome sequencing and annotation.</title>
        <authorList>
            <consortium name="The Broad Institute Genomics Platform"/>
            <consortium name="The Broad Institute Genome Sequencing Center for Infectious Disease"/>
            <person name="Wu L."/>
            <person name="Ma J."/>
        </authorList>
    </citation>
    <scope>NUCLEOTIDE SEQUENCE [LARGE SCALE GENOMIC DNA]</scope>
    <source>
        <strain evidence="4">CGMCC 1.12237</strain>
    </source>
</reference>
<dbReference type="CDD" id="cd05826">
    <property type="entry name" value="Sortase_B"/>
    <property type="match status" value="1"/>
</dbReference>
<proteinExistence type="predicted"/>
<accession>A0ABW0LHX3</accession>
<feature type="transmembrane region" description="Helical" evidence="2">
    <location>
        <begin position="12"/>
        <end position="32"/>
    </location>
</feature>
<dbReference type="EC" id="3.4.22.71" evidence="3"/>
<dbReference type="NCBIfam" id="TIGR03064">
    <property type="entry name" value="sortase_srtB"/>
    <property type="match status" value="1"/>
</dbReference>
<dbReference type="InterPro" id="IPR009835">
    <property type="entry name" value="SrtB"/>
</dbReference>
<comment type="caution">
    <text evidence="3">The sequence shown here is derived from an EMBL/GenBank/DDBJ whole genome shotgun (WGS) entry which is preliminary data.</text>
</comment>
<keyword evidence="2" id="KW-0812">Transmembrane</keyword>
<evidence type="ECO:0000313" key="4">
    <source>
        <dbReference type="Proteomes" id="UP001596147"/>
    </source>
</evidence>
<keyword evidence="2" id="KW-0472">Membrane</keyword>
<gene>
    <name evidence="3" type="primary">srtB</name>
    <name evidence="3" type="ORF">ACFPM4_05090</name>
</gene>
<evidence type="ECO:0000313" key="3">
    <source>
        <dbReference type="EMBL" id="MFC5464131.1"/>
    </source>
</evidence>
<dbReference type="EMBL" id="JBHSMC010000003">
    <property type="protein sequence ID" value="MFC5464131.1"/>
    <property type="molecule type" value="Genomic_DNA"/>
</dbReference>
<keyword evidence="1 3" id="KW-0378">Hydrolase</keyword>
<dbReference type="Gene3D" id="2.40.260.10">
    <property type="entry name" value="Sortase"/>
    <property type="match status" value="1"/>
</dbReference>